<name>A0A0E9S483_ANGAN</name>
<sequence>MDCDLHSILISCHFSPLTHLTLCWFRER</sequence>
<proteinExistence type="predicted"/>
<dbReference type="AlphaFoldDB" id="A0A0E9S483"/>
<evidence type="ECO:0000313" key="1">
    <source>
        <dbReference type="EMBL" id="JAH36027.1"/>
    </source>
</evidence>
<dbReference type="EMBL" id="GBXM01072550">
    <property type="protein sequence ID" value="JAH36027.1"/>
    <property type="molecule type" value="Transcribed_RNA"/>
</dbReference>
<reference evidence="1" key="2">
    <citation type="journal article" date="2015" name="Fish Shellfish Immunol.">
        <title>Early steps in the European eel (Anguilla anguilla)-Vibrio vulnificus interaction in the gills: Role of the RtxA13 toxin.</title>
        <authorList>
            <person name="Callol A."/>
            <person name="Pajuelo D."/>
            <person name="Ebbesson L."/>
            <person name="Teles M."/>
            <person name="MacKenzie S."/>
            <person name="Amaro C."/>
        </authorList>
    </citation>
    <scope>NUCLEOTIDE SEQUENCE</scope>
</reference>
<protein>
    <submittedName>
        <fullName evidence="1">Uncharacterized protein</fullName>
    </submittedName>
</protein>
<accession>A0A0E9S483</accession>
<reference evidence="1" key="1">
    <citation type="submission" date="2014-11" db="EMBL/GenBank/DDBJ databases">
        <authorList>
            <person name="Amaro Gonzalez C."/>
        </authorList>
    </citation>
    <scope>NUCLEOTIDE SEQUENCE</scope>
</reference>
<organism evidence="1">
    <name type="scientific">Anguilla anguilla</name>
    <name type="common">European freshwater eel</name>
    <name type="synonym">Muraena anguilla</name>
    <dbReference type="NCBI Taxonomy" id="7936"/>
    <lineage>
        <taxon>Eukaryota</taxon>
        <taxon>Metazoa</taxon>
        <taxon>Chordata</taxon>
        <taxon>Craniata</taxon>
        <taxon>Vertebrata</taxon>
        <taxon>Euteleostomi</taxon>
        <taxon>Actinopterygii</taxon>
        <taxon>Neopterygii</taxon>
        <taxon>Teleostei</taxon>
        <taxon>Anguilliformes</taxon>
        <taxon>Anguillidae</taxon>
        <taxon>Anguilla</taxon>
    </lineage>
</organism>